<dbReference type="Pfam" id="PF01047">
    <property type="entry name" value="MarR"/>
    <property type="match status" value="1"/>
</dbReference>
<protein>
    <submittedName>
        <fullName evidence="5">Transcriptional regulator</fullName>
    </submittedName>
</protein>
<evidence type="ECO:0000313" key="5">
    <source>
        <dbReference type="EMBL" id="EST12999.1"/>
    </source>
</evidence>
<dbReference type="RefSeq" id="WP_023508821.1">
    <property type="nucleotide sequence ID" value="NZ_AWTC01000002.1"/>
</dbReference>
<keyword evidence="6" id="KW-1185">Reference proteome</keyword>
<dbReference type="SUPFAM" id="SSF46785">
    <property type="entry name" value="Winged helix' DNA-binding domain"/>
    <property type="match status" value="1"/>
</dbReference>
<dbReference type="STRING" id="1395513.P343_02560"/>
<dbReference type="GO" id="GO:0003700">
    <property type="term" value="F:DNA-binding transcription factor activity"/>
    <property type="evidence" value="ECO:0007669"/>
    <property type="project" value="InterPro"/>
</dbReference>
<proteinExistence type="predicted"/>
<dbReference type="PRINTS" id="PR00598">
    <property type="entry name" value="HTHMARR"/>
</dbReference>
<dbReference type="Gene3D" id="1.10.10.10">
    <property type="entry name" value="Winged helix-like DNA-binding domain superfamily/Winged helix DNA-binding domain"/>
    <property type="match status" value="1"/>
</dbReference>
<evidence type="ECO:0000256" key="2">
    <source>
        <dbReference type="ARBA" id="ARBA00023125"/>
    </source>
</evidence>
<organism evidence="5 6">
    <name type="scientific">Sporolactobacillus laevolacticus DSM 442</name>
    <dbReference type="NCBI Taxonomy" id="1395513"/>
    <lineage>
        <taxon>Bacteria</taxon>
        <taxon>Bacillati</taxon>
        <taxon>Bacillota</taxon>
        <taxon>Bacilli</taxon>
        <taxon>Bacillales</taxon>
        <taxon>Sporolactobacillaceae</taxon>
        <taxon>Sporolactobacillus</taxon>
    </lineage>
</organism>
<dbReference type="PROSITE" id="PS50995">
    <property type="entry name" value="HTH_MARR_2"/>
    <property type="match status" value="1"/>
</dbReference>
<dbReference type="InterPro" id="IPR036388">
    <property type="entry name" value="WH-like_DNA-bd_sf"/>
</dbReference>
<evidence type="ECO:0000259" key="4">
    <source>
        <dbReference type="PROSITE" id="PS50995"/>
    </source>
</evidence>
<dbReference type="GO" id="GO:0003677">
    <property type="term" value="F:DNA binding"/>
    <property type="evidence" value="ECO:0007669"/>
    <property type="project" value="UniProtKB-KW"/>
</dbReference>
<keyword evidence="3" id="KW-0804">Transcription</keyword>
<dbReference type="InterPro" id="IPR036390">
    <property type="entry name" value="WH_DNA-bd_sf"/>
</dbReference>
<dbReference type="Proteomes" id="UP000018296">
    <property type="component" value="Unassembled WGS sequence"/>
</dbReference>
<dbReference type="PATRIC" id="fig|1395513.3.peg.519"/>
<comment type="caution">
    <text evidence="5">The sequence shown here is derived from an EMBL/GenBank/DDBJ whole genome shotgun (WGS) entry which is preliminary data.</text>
</comment>
<keyword evidence="2" id="KW-0238">DNA-binding</keyword>
<evidence type="ECO:0000256" key="1">
    <source>
        <dbReference type="ARBA" id="ARBA00023015"/>
    </source>
</evidence>
<dbReference type="PANTHER" id="PTHR42756:SF1">
    <property type="entry name" value="TRANSCRIPTIONAL REPRESSOR OF EMRAB OPERON"/>
    <property type="match status" value="1"/>
</dbReference>
<gene>
    <name evidence="5" type="ORF">P343_02560</name>
</gene>
<dbReference type="PROSITE" id="PS01117">
    <property type="entry name" value="HTH_MARR_1"/>
    <property type="match status" value="1"/>
</dbReference>
<dbReference type="SMART" id="SM00347">
    <property type="entry name" value="HTH_MARR"/>
    <property type="match status" value="1"/>
</dbReference>
<dbReference type="AlphaFoldDB" id="V6J884"/>
<name>V6J884_9BACL</name>
<evidence type="ECO:0000313" key="6">
    <source>
        <dbReference type="Proteomes" id="UP000018296"/>
    </source>
</evidence>
<reference evidence="5 6" key="1">
    <citation type="journal article" date="2013" name="Genome Announc.">
        <title>Genome Sequence of Sporolactobacillus laevolacticus DSM442, an Efficient Polymer-Grade D-Lactate Producer from Agricultural Waste Cottonseed as a Nitrogen Source.</title>
        <authorList>
            <person name="Wang H."/>
            <person name="Wang L."/>
            <person name="Ju J."/>
            <person name="Yu B."/>
            <person name="Ma Y."/>
        </authorList>
    </citation>
    <scope>NUCLEOTIDE SEQUENCE [LARGE SCALE GENOMIC DNA]</scope>
    <source>
        <strain evidence="5 6">DSM 442</strain>
    </source>
</reference>
<dbReference type="InterPro" id="IPR000835">
    <property type="entry name" value="HTH_MarR-typ"/>
</dbReference>
<dbReference type="EMBL" id="AWTC01000002">
    <property type="protein sequence ID" value="EST12999.1"/>
    <property type="molecule type" value="Genomic_DNA"/>
</dbReference>
<evidence type="ECO:0000256" key="3">
    <source>
        <dbReference type="ARBA" id="ARBA00023163"/>
    </source>
</evidence>
<accession>V6J884</accession>
<sequence length="145" mass="16985">MCNYCSETDELFYRLHLVSKEMNQAFESMAHTSLTKLEILCSVHSQREMGQLELIRRLKLDAAAVTRHLKHMEEEGAIHRRKDDKDKRLIWLTLTEKGEIERERLVKIKAILQEKLLSDFTNEQIISVSQFIEKVSQNINSRTGV</sequence>
<feature type="domain" description="HTH marR-type" evidence="4">
    <location>
        <begin position="8"/>
        <end position="137"/>
    </location>
</feature>
<dbReference type="eggNOG" id="COG1846">
    <property type="taxonomic scope" value="Bacteria"/>
</dbReference>
<dbReference type="PANTHER" id="PTHR42756">
    <property type="entry name" value="TRANSCRIPTIONAL REGULATOR, MARR"/>
    <property type="match status" value="1"/>
</dbReference>
<keyword evidence="1" id="KW-0805">Transcription regulation</keyword>
<dbReference type="InterPro" id="IPR023187">
    <property type="entry name" value="Tscrpt_reg_MarR-type_CS"/>
</dbReference>